<evidence type="ECO:0000256" key="7">
    <source>
        <dbReference type="ARBA" id="ARBA00030248"/>
    </source>
</evidence>
<evidence type="ECO:0000256" key="2">
    <source>
        <dbReference type="ARBA" id="ARBA00022484"/>
    </source>
</evidence>
<dbReference type="PROSITE" id="PS50522">
    <property type="entry name" value="RDRP_PHAGE"/>
    <property type="match status" value="1"/>
</dbReference>
<dbReference type="Pfam" id="PF03431">
    <property type="entry name" value="RNA_replicase_B"/>
    <property type="match status" value="1"/>
</dbReference>
<protein>
    <recommendedName>
        <fullName evidence="1">RNA-directed RNA polymerase</fullName>
        <ecNumber evidence="1">2.7.7.48</ecNumber>
    </recommendedName>
    <alternativeName>
        <fullName evidence="7">RNA replicase beta chain</fullName>
    </alternativeName>
</protein>
<reference evidence="11" key="1">
    <citation type="submission" date="2019-05" db="EMBL/GenBank/DDBJ databases">
        <title>Metatranscriptomic reconstruction reveals RNA viruses with the potential to shape carbon cycling in soil.</title>
        <authorList>
            <person name="Starr E.P."/>
            <person name="Nuccio E."/>
            <person name="Pett-Ridge J."/>
            <person name="Banfield J.F."/>
            <person name="Firestone M.K."/>
        </authorList>
    </citation>
    <scope>NUCLEOTIDE SEQUENCE</scope>
    <source>
        <strain evidence="11">H4_Bulk_46_scaffold_707_e_2968</strain>
    </source>
</reference>
<evidence type="ECO:0000256" key="4">
    <source>
        <dbReference type="ARBA" id="ARBA00022695"/>
    </source>
</evidence>
<keyword evidence="5" id="KW-0547">Nucleotide-binding</keyword>
<keyword evidence="3" id="KW-0808">Transferase</keyword>
<gene>
    <name evidence="11" type="ORF">H4Bulk46707e2968_000001</name>
</gene>
<dbReference type="GO" id="GO:0039694">
    <property type="term" value="P:viral RNA genome replication"/>
    <property type="evidence" value="ECO:0007669"/>
    <property type="project" value="InterPro"/>
</dbReference>
<evidence type="ECO:0000256" key="1">
    <source>
        <dbReference type="ARBA" id="ARBA00012494"/>
    </source>
</evidence>
<evidence type="ECO:0000259" key="10">
    <source>
        <dbReference type="PROSITE" id="PS50522"/>
    </source>
</evidence>
<organism evidence="11">
    <name type="scientific">Leviviridae sp</name>
    <dbReference type="NCBI Taxonomy" id="2027243"/>
    <lineage>
        <taxon>Viruses</taxon>
        <taxon>Riboviria</taxon>
        <taxon>Orthornavirae</taxon>
        <taxon>Lenarviricota</taxon>
        <taxon>Leviviricetes</taxon>
        <taxon>Norzivirales</taxon>
        <taxon>Fiersviridae</taxon>
    </lineage>
</organism>
<feature type="binding site" evidence="9">
    <location>
        <position position="411"/>
    </location>
    <ligand>
        <name>Mg(2+)</name>
        <dbReference type="ChEBI" id="CHEBI:18420"/>
        <label>2</label>
    </ligand>
</feature>
<accession>A0A514D0N2</accession>
<keyword evidence="4" id="KW-0548">Nucleotidyltransferase</keyword>
<evidence type="ECO:0000256" key="9">
    <source>
        <dbReference type="PIRSR" id="PIRSR605093-1"/>
    </source>
</evidence>
<feature type="binding site" evidence="9">
    <location>
        <position position="412"/>
    </location>
    <ligand>
        <name>Mg(2+)</name>
        <dbReference type="ChEBI" id="CHEBI:18420"/>
        <label>2</label>
    </ligand>
</feature>
<dbReference type="EC" id="2.7.7.48" evidence="1"/>
<keyword evidence="2 11" id="KW-0696">RNA-directed RNA polymerase</keyword>
<name>A0A514D0N2_9VIRU</name>
<dbReference type="GO" id="GO:0000166">
    <property type="term" value="F:nucleotide binding"/>
    <property type="evidence" value="ECO:0007669"/>
    <property type="project" value="UniProtKB-KW"/>
</dbReference>
<dbReference type="InterPro" id="IPR005093">
    <property type="entry name" value="RNArep_beta"/>
</dbReference>
<dbReference type="InterPro" id="IPR007096">
    <property type="entry name" value="RNA-dir_Rpol_cat_phage"/>
</dbReference>
<keyword evidence="9" id="KW-0479">Metal-binding</keyword>
<proteinExistence type="predicted"/>
<dbReference type="GO" id="GO:0003968">
    <property type="term" value="F:RNA-directed RNA polymerase activity"/>
    <property type="evidence" value="ECO:0007669"/>
    <property type="project" value="UniProtKB-KW"/>
</dbReference>
<keyword evidence="9" id="KW-0460">Magnesium</keyword>
<sequence length="599" mass="67466">MKSHMILWQVLLRELGSWCDTSTSLDIKTVEARFEHEGFSFFTITLPTFARDLERALDRGQVDHDLWSSFHFAGGLPRFLGGFLDQVFDRKSGRLLPTPSIEAIFAIRQACLFFKKIALPCSEERVDAAMEAYKQCEHDVKAVDARMTADDLRQFHRISRLLFADAFTKVDQKVYDGEIVPKHGPGATAERLGNNQRFADLSWTARLETVFPVSELKFANLRFGALGQNRADILEPGMERPVRVIPVPKTLKTPRIIAIEPSCMQYVQQGILEAFLEAWRDDLVLSKLLGFDDQEPNRDLAHEGSLLGELATLDLSEASDRVSNQLVRRLTHDHPWLAAGVDACRSRSADVPGHGVIRLSKFASMGSALCFPMEACVFLTCVFVGIEQGLGRPLTRRDINSFVGSVRIFGDDIIVPKVHVTSVIGALERFGAKVNSDKSFWNGKFRESCGKDFYDGVDVSVVKFTQKLPESRQHVSEILASSATRNQLYKLGLWQTCSWLDQHLEGILRYYPRVAETSPVVGRHSFLGFETQRMDEHLHAPRVKGWVVRESPRVDKIDGEAALLKFFLKRGLEPLAEEHLQHAGRPVAVNLKLRWAPSV</sequence>
<feature type="domain" description="RdRp catalytic" evidence="10">
    <location>
        <begin position="299"/>
        <end position="443"/>
    </location>
</feature>
<evidence type="ECO:0000313" key="11">
    <source>
        <dbReference type="EMBL" id="QDH87158.1"/>
    </source>
</evidence>
<dbReference type="EMBL" id="MN033171">
    <property type="protein sequence ID" value="QDH87158.1"/>
    <property type="molecule type" value="Genomic_RNA"/>
</dbReference>
<comment type="cofactor">
    <cofactor evidence="9">
        <name>Mg(2+)</name>
        <dbReference type="ChEBI" id="CHEBI:18420"/>
    </cofactor>
    <text evidence="9">Binds 2 Mg(2+) per subunit.</text>
</comment>
<keyword evidence="6" id="KW-0693">Viral RNA replication</keyword>
<dbReference type="GO" id="GO:0046872">
    <property type="term" value="F:metal ion binding"/>
    <property type="evidence" value="ECO:0007669"/>
    <property type="project" value="UniProtKB-KW"/>
</dbReference>
<evidence type="ECO:0000256" key="6">
    <source>
        <dbReference type="ARBA" id="ARBA00022953"/>
    </source>
</evidence>
<evidence type="ECO:0000256" key="3">
    <source>
        <dbReference type="ARBA" id="ARBA00022679"/>
    </source>
</evidence>
<evidence type="ECO:0000256" key="8">
    <source>
        <dbReference type="ARBA" id="ARBA00048744"/>
    </source>
</evidence>
<feature type="binding site" evidence="9">
    <location>
        <position position="314"/>
    </location>
    <ligand>
        <name>Mg(2+)</name>
        <dbReference type="ChEBI" id="CHEBI:18420"/>
        <label>2</label>
    </ligand>
</feature>
<comment type="catalytic activity">
    <reaction evidence="8">
        <text>RNA(n) + a ribonucleoside 5'-triphosphate = RNA(n+1) + diphosphate</text>
        <dbReference type="Rhea" id="RHEA:21248"/>
        <dbReference type="Rhea" id="RHEA-COMP:14527"/>
        <dbReference type="Rhea" id="RHEA-COMP:17342"/>
        <dbReference type="ChEBI" id="CHEBI:33019"/>
        <dbReference type="ChEBI" id="CHEBI:61557"/>
        <dbReference type="ChEBI" id="CHEBI:140395"/>
        <dbReference type="EC" id="2.7.7.48"/>
    </reaction>
</comment>
<evidence type="ECO:0000256" key="5">
    <source>
        <dbReference type="ARBA" id="ARBA00022741"/>
    </source>
</evidence>